<evidence type="ECO:0000313" key="2">
    <source>
        <dbReference type="Proteomes" id="UP000254492"/>
    </source>
</evidence>
<dbReference type="Pfam" id="PF11753">
    <property type="entry name" value="DUF3310"/>
    <property type="match status" value="1"/>
</dbReference>
<comment type="caution">
    <text evidence="1">The sequence shown here is derived from an EMBL/GenBank/DDBJ whole genome shotgun (WGS) entry which is preliminary data.</text>
</comment>
<evidence type="ECO:0000313" key="1">
    <source>
        <dbReference type="EMBL" id="RDS59649.1"/>
    </source>
</evidence>
<accession>A0ABX9I827</accession>
<dbReference type="Proteomes" id="UP000254492">
    <property type="component" value="Unassembled WGS sequence"/>
</dbReference>
<sequence>MTEDMVKHPAHYMNGQKELIDIMHELLTPEEFTGAMKFNIIKYTDRVGLKDDPEQELDKAINYTDYLKMHLAGKWEEGAH</sequence>
<gene>
    <name evidence="1" type="ORF">DWV05_04810</name>
</gene>
<dbReference type="InterPro" id="IPR021739">
    <property type="entry name" value="SaV-like"/>
</dbReference>
<organism evidence="1 2">
    <name type="scientific">Weissella thailandensis</name>
    <dbReference type="NCBI Taxonomy" id="89061"/>
    <lineage>
        <taxon>Bacteria</taxon>
        <taxon>Bacillati</taxon>
        <taxon>Bacillota</taxon>
        <taxon>Bacilli</taxon>
        <taxon>Lactobacillales</taxon>
        <taxon>Lactobacillaceae</taxon>
        <taxon>Weissella</taxon>
    </lineage>
</organism>
<reference evidence="1 2" key="1">
    <citation type="submission" date="2018-07" db="EMBL/GenBank/DDBJ databases">
        <title>Genome-based reclassification of Weissella jogaejeotgali as Weissella thailandensis.</title>
        <authorList>
            <person name="Chun J."/>
            <person name="Kim B.-Y."/>
            <person name="Kwak M.-J."/>
        </authorList>
    </citation>
    <scope>NUCLEOTIDE SEQUENCE [LARGE SCALE GENOMIC DNA]</scope>
    <source>
        <strain evidence="1 2">KCTC 3751</strain>
    </source>
</reference>
<name>A0ABX9I827_9LACO</name>
<proteinExistence type="predicted"/>
<keyword evidence="2" id="KW-1185">Reference proteome</keyword>
<dbReference type="RefSeq" id="WP_115470946.1">
    <property type="nucleotide sequence ID" value="NZ_BJEC01000023.1"/>
</dbReference>
<protein>
    <submittedName>
        <fullName evidence="1">DUF3310 domain-containing protein</fullName>
    </submittedName>
</protein>
<dbReference type="EMBL" id="QRAY01000007">
    <property type="protein sequence ID" value="RDS59649.1"/>
    <property type="molecule type" value="Genomic_DNA"/>
</dbReference>